<keyword evidence="4" id="KW-1185">Reference proteome</keyword>
<gene>
    <name evidence="3" type="ORF">SAMN02910293_00341</name>
</gene>
<dbReference type="RefSeq" id="WP_074485075.1">
    <property type="nucleotide sequence ID" value="NZ_FMXP01000004.1"/>
</dbReference>
<dbReference type="Pfam" id="PF13535">
    <property type="entry name" value="ATP-grasp_4"/>
    <property type="match status" value="1"/>
</dbReference>
<evidence type="ECO:0000313" key="4">
    <source>
        <dbReference type="Proteomes" id="UP000182508"/>
    </source>
</evidence>
<evidence type="ECO:0000313" key="3">
    <source>
        <dbReference type="EMBL" id="SDB07003.1"/>
    </source>
</evidence>
<dbReference type="Gene3D" id="3.30.470.20">
    <property type="entry name" value="ATP-grasp fold, B domain"/>
    <property type="match status" value="1"/>
</dbReference>
<dbReference type="Proteomes" id="UP000182508">
    <property type="component" value="Unassembled WGS sequence"/>
</dbReference>
<dbReference type="GO" id="GO:0046872">
    <property type="term" value="F:metal ion binding"/>
    <property type="evidence" value="ECO:0007669"/>
    <property type="project" value="InterPro"/>
</dbReference>
<proteinExistence type="predicted"/>
<dbReference type="GO" id="GO:0005524">
    <property type="term" value="F:ATP binding"/>
    <property type="evidence" value="ECO:0007669"/>
    <property type="project" value="UniProtKB-UniRule"/>
</dbReference>
<name>A0A1G6AFY4_9STRE</name>
<dbReference type="SUPFAM" id="SSF56059">
    <property type="entry name" value="Glutathione synthetase ATP-binding domain-like"/>
    <property type="match status" value="1"/>
</dbReference>
<dbReference type="EMBL" id="FMXP01000004">
    <property type="protein sequence ID" value="SDB07003.1"/>
    <property type="molecule type" value="Genomic_DNA"/>
</dbReference>
<organism evidence="3 4">
    <name type="scientific">Streptococcus henryi</name>
    <dbReference type="NCBI Taxonomy" id="439219"/>
    <lineage>
        <taxon>Bacteria</taxon>
        <taxon>Bacillati</taxon>
        <taxon>Bacillota</taxon>
        <taxon>Bacilli</taxon>
        <taxon>Lactobacillales</taxon>
        <taxon>Streptococcaceae</taxon>
        <taxon>Streptococcus</taxon>
    </lineage>
</organism>
<keyword evidence="1" id="KW-0547">Nucleotide-binding</keyword>
<keyword evidence="1" id="KW-0067">ATP-binding</keyword>
<feature type="domain" description="ATP-grasp" evidence="2">
    <location>
        <begin position="106"/>
        <end position="287"/>
    </location>
</feature>
<protein>
    <submittedName>
        <fullName evidence="3">ATP-grasp domain-containing protein</fullName>
    </submittedName>
</protein>
<accession>A0A1G6AFY4</accession>
<sequence length="386" mass="44700">MKNFIIDVGTPVFIDALSKFGHVFEVKSGKEFSVNERLNYTEVILNYEDSVHKDYIANFLKSKNINGILSFSEDNRKYWYELAQNMDIFTNIKLPYILNQNKLFCRKKINSILQNKVRCDTINDFIGLGELQYFPIIIKPYIGKGSIDVCKCESIGEVYHFLKDKDISCFYVEEFIEGEEFSIEACHIKNNHIIYGVTKKIKYPGTLVESVHISNVTTLNDEQIKIMNNIYNTLEYSDTVSHTEIMISPKGIYYIESHPRLGGDLIPTLTLPKFKDNFYEKVMEISLGKAKGLELKNQMKIRFSVFPFPSKVPCTFHFSNEAKLYLDNKPEIYLTIPFVEECIITKERPMNSYGRPIGFAGEVDNLDDVESKIIEITDYCNSYIFK</sequence>
<dbReference type="AlphaFoldDB" id="A0A1G6AFY4"/>
<dbReference type="PROSITE" id="PS50975">
    <property type="entry name" value="ATP_GRASP"/>
    <property type="match status" value="1"/>
</dbReference>
<reference evidence="3 4" key="1">
    <citation type="submission" date="2016-10" db="EMBL/GenBank/DDBJ databases">
        <authorList>
            <person name="de Groot N.N."/>
        </authorList>
    </citation>
    <scope>NUCLEOTIDE SEQUENCE [LARGE SCALE GENOMIC DNA]</scope>
    <source>
        <strain evidence="3 4">A-4</strain>
    </source>
</reference>
<dbReference type="InterPro" id="IPR011761">
    <property type="entry name" value="ATP-grasp"/>
</dbReference>
<evidence type="ECO:0000256" key="1">
    <source>
        <dbReference type="PROSITE-ProRule" id="PRU00409"/>
    </source>
</evidence>
<evidence type="ECO:0000259" key="2">
    <source>
        <dbReference type="PROSITE" id="PS50975"/>
    </source>
</evidence>
<dbReference type="STRING" id="439219.SAMN02910293_00341"/>